<dbReference type="Proteomes" id="UP001595755">
    <property type="component" value="Unassembled WGS sequence"/>
</dbReference>
<dbReference type="EMBL" id="JBHSED010000070">
    <property type="protein sequence ID" value="MFC4307004.1"/>
    <property type="molecule type" value="Genomic_DNA"/>
</dbReference>
<dbReference type="InterPro" id="IPR009057">
    <property type="entry name" value="Homeodomain-like_sf"/>
</dbReference>
<dbReference type="Gene3D" id="3.40.50.1980">
    <property type="entry name" value="Nitrogenase molybdenum iron protein domain"/>
    <property type="match status" value="2"/>
</dbReference>
<evidence type="ECO:0000313" key="7">
    <source>
        <dbReference type="Proteomes" id="UP001595755"/>
    </source>
</evidence>
<evidence type="ECO:0000256" key="2">
    <source>
        <dbReference type="ARBA" id="ARBA00023125"/>
    </source>
</evidence>
<keyword evidence="7" id="KW-1185">Reference proteome</keyword>
<reference evidence="7" key="1">
    <citation type="journal article" date="2019" name="Int. J. Syst. Evol. Microbiol.">
        <title>The Global Catalogue of Microorganisms (GCM) 10K type strain sequencing project: providing services to taxonomists for standard genome sequencing and annotation.</title>
        <authorList>
            <consortium name="The Broad Institute Genomics Platform"/>
            <consortium name="The Broad Institute Genome Sequencing Center for Infectious Disease"/>
            <person name="Wu L."/>
            <person name="Ma J."/>
        </authorList>
    </citation>
    <scope>NUCLEOTIDE SEQUENCE [LARGE SCALE GENOMIC DNA]</scope>
    <source>
        <strain evidence="7">CGMCC 4.1641</strain>
    </source>
</reference>
<dbReference type="SMART" id="SM00342">
    <property type="entry name" value="HTH_ARAC"/>
    <property type="match status" value="1"/>
</dbReference>
<dbReference type="PANTHER" id="PTHR43280">
    <property type="entry name" value="ARAC-FAMILY TRANSCRIPTIONAL REGULATOR"/>
    <property type="match status" value="1"/>
</dbReference>
<evidence type="ECO:0000256" key="3">
    <source>
        <dbReference type="ARBA" id="ARBA00023163"/>
    </source>
</evidence>
<keyword evidence="1" id="KW-0805">Transcription regulation</keyword>
<evidence type="ECO:0000256" key="1">
    <source>
        <dbReference type="ARBA" id="ARBA00023015"/>
    </source>
</evidence>
<evidence type="ECO:0000313" key="6">
    <source>
        <dbReference type="EMBL" id="MFC4307004.1"/>
    </source>
</evidence>
<dbReference type="Pfam" id="PF12833">
    <property type="entry name" value="HTH_18"/>
    <property type="match status" value="1"/>
</dbReference>
<accession>A0ABV8SKV1</accession>
<evidence type="ECO:0000259" key="5">
    <source>
        <dbReference type="PROSITE" id="PS50983"/>
    </source>
</evidence>
<feature type="domain" description="HTH araC/xylS-type" evidence="4">
    <location>
        <begin position="188"/>
        <end position="286"/>
    </location>
</feature>
<dbReference type="SUPFAM" id="SSF46689">
    <property type="entry name" value="Homeodomain-like"/>
    <property type="match status" value="2"/>
</dbReference>
<dbReference type="InterPro" id="IPR002491">
    <property type="entry name" value="ABC_transptr_periplasmic_BD"/>
</dbReference>
<feature type="domain" description="Fe/B12 periplasmic-binding" evidence="5">
    <location>
        <begin position="286"/>
        <end position="551"/>
    </location>
</feature>
<evidence type="ECO:0000259" key="4">
    <source>
        <dbReference type="PROSITE" id="PS01124"/>
    </source>
</evidence>
<dbReference type="PROSITE" id="PS01124">
    <property type="entry name" value="HTH_ARAC_FAMILY_2"/>
    <property type="match status" value="1"/>
</dbReference>
<protein>
    <submittedName>
        <fullName evidence="6">Helix-turn-helix domain-containing protein</fullName>
    </submittedName>
</protein>
<keyword evidence="2" id="KW-0238">DNA-binding</keyword>
<gene>
    <name evidence="6" type="ORF">ACFO1S_26635</name>
</gene>
<name>A0ABV8SKV1_9BACL</name>
<organism evidence="6 7">
    <name type="scientific">Cohnella boryungensis</name>
    <dbReference type="NCBI Taxonomy" id="768479"/>
    <lineage>
        <taxon>Bacteria</taxon>
        <taxon>Bacillati</taxon>
        <taxon>Bacillota</taxon>
        <taxon>Bacilli</taxon>
        <taxon>Bacillales</taxon>
        <taxon>Paenibacillaceae</taxon>
        <taxon>Cohnella</taxon>
    </lineage>
</organism>
<sequence>MIIVINEENGTLGKEGEKVNEMIYDLQEARIVSDRGTAGSVKLTAEGPVIVIPAEDIVIHSGSEVYRVGRGRFILLRSSKTDWYIDRAEEADYAVVYAVHFESYRLIEQSGAELRYRVCHQQLPEHGSVMEFPRQAQALLDDLIVQARISASVRGVPRLNLMLEELIRTALVNSVYMDVYLTKDPAMGETLAHIHRYFGAALTRSAMAKTAGFNASYFSSLFRKETGWSFTEYVNRIRIDEAKRLLLRTPETLQEIAMKTGFSDGAYLAKTFRRTVHLPPSDFRRRQRTLRVAAMQFLGALLAVGVRPVAATKDVLRSSNLLREDLRGIAEMEELHDLDKLKATKPELIVAPTYYYRFPETLKELEKVAPVVMVEWGAMDKLEEVRTIGRLLGRTSEAERWIEALRIKAKLARRAISRFVRAYETAGIYELRYDHSWLIPSYSVRSAYNLYRLLAMKPVERIAREVLEPNRHLFVPERSLQHYAASHMFLIMPHENLDDGREELMSRGIWQRLTAQGCKLHLLRLNDFWMDEGVSLERQLDTLADLLTGSRWSQQNNVSDNQQAYIDARQTSPI</sequence>
<dbReference type="InterPro" id="IPR018060">
    <property type="entry name" value="HTH_AraC"/>
</dbReference>
<keyword evidence="3" id="KW-0804">Transcription</keyword>
<dbReference type="SUPFAM" id="SSF53807">
    <property type="entry name" value="Helical backbone' metal receptor"/>
    <property type="match status" value="1"/>
</dbReference>
<dbReference type="Gene3D" id="1.10.10.60">
    <property type="entry name" value="Homeodomain-like"/>
    <property type="match status" value="2"/>
</dbReference>
<proteinExistence type="predicted"/>
<dbReference type="PANTHER" id="PTHR43280:SF2">
    <property type="entry name" value="HTH-TYPE TRANSCRIPTIONAL REGULATOR EXSA"/>
    <property type="match status" value="1"/>
</dbReference>
<dbReference type="PROSITE" id="PS50983">
    <property type="entry name" value="FE_B12_PBP"/>
    <property type="match status" value="1"/>
</dbReference>
<dbReference type="Pfam" id="PF01497">
    <property type="entry name" value="Peripla_BP_2"/>
    <property type="match status" value="1"/>
</dbReference>
<comment type="caution">
    <text evidence="6">The sequence shown here is derived from an EMBL/GenBank/DDBJ whole genome shotgun (WGS) entry which is preliminary data.</text>
</comment>